<reference evidence="2 3" key="1">
    <citation type="journal article" date="2018" name="Plant J.">
        <title>Genome sequences of Chlorella sorokiniana UTEX 1602 and Micractinium conductrix SAG 241.80: implications to maltose excretion by a green alga.</title>
        <authorList>
            <person name="Arriola M.B."/>
            <person name="Velmurugan N."/>
            <person name="Zhang Y."/>
            <person name="Plunkett M.H."/>
            <person name="Hondzo H."/>
            <person name="Barney B.M."/>
        </authorList>
    </citation>
    <scope>NUCLEOTIDE SEQUENCE [LARGE SCALE GENOMIC DNA]</scope>
    <source>
        <strain evidence="2 3">SAG 241.80</strain>
    </source>
</reference>
<keyword evidence="3" id="KW-1185">Reference proteome</keyword>
<dbReference type="Pfam" id="PF13704">
    <property type="entry name" value="Glyco_tranf_2_4"/>
    <property type="match status" value="1"/>
</dbReference>
<evidence type="ECO:0000313" key="3">
    <source>
        <dbReference type="Proteomes" id="UP000239649"/>
    </source>
</evidence>
<dbReference type="AlphaFoldDB" id="A0A2P6VGM3"/>
<accession>A0A2P6VGM3</accession>
<evidence type="ECO:0000313" key="2">
    <source>
        <dbReference type="EMBL" id="PSC73244.1"/>
    </source>
</evidence>
<feature type="transmembrane region" description="Helical" evidence="1">
    <location>
        <begin position="12"/>
        <end position="35"/>
    </location>
</feature>
<comment type="caution">
    <text evidence="2">The sequence shown here is derived from an EMBL/GenBank/DDBJ whole genome shotgun (WGS) entry which is preliminary data.</text>
</comment>
<dbReference type="PROSITE" id="PS51257">
    <property type="entry name" value="PROKAR_LIPOPROTEIN"/>
    <property type="match status" value="1"/>
</dbReference>
<dbReference type="OrthoDB" id="6083607at2759"/>
<evidence type="ECO:0000256" key="1">
    <source>
        <dbReference type="SAM" id="Phobius"/>
    </source>
</evidence>
<organism evidence="2 3">
    <name type="scientific">Micractinium conductrix</name>
    <dbReference type="NCBI Taxonomy" id="554055"/>
    <lineage>
        <taxon>Eukaryota</taxon>
        <taxon>Viridiplantae</taxon>
        <taxon>Chlorophyta</taxon>
        <taxon>core chlorophytes</taxon>
        <taxon>Trebouxiophyceae</taxon>
        <taxon>Chlorellales</taxon>
        <taxon>Chlorellaceae</taxon>
        <taxon>Chlorella clade</taxon>
        <taxon>Micractinium</taxon>
    </lineage>
</organism>
<keyword evidence="1" id="KW-0812">Transmembrane</keyword>
<dbReference type="EMBL" id="LHPF02000007">
    <property type="protein sequence ID" value="PSC73244.1"/>
    <property type="molecule type" value="Genomic_DNA"/>
</dbReference>
<sequence length="438" mass="48375">MKPQGSSGPRPLRATWAALGMVACSVAVLTMYGPWQQGAMAWRGTVPTPAALPQQPCAANPAAAAAPGEVCELEGTQYACGTTAFDWKFYTEHYADLANLGATQAMLHWFQRGIGQGRRSHAGRKTLKILLMTKDEWPLLRSWVLYHADLVGGSNLYIIDGSTDPDAVAFLEQAQCQLGVHVFRSAANLSELAELMTRLLKSLTMAADFLLKLDTDEFLAVSQPVPGGQDGVRRAVIGGPVLDYLDGLQLTGGRRMSTSLWQWGIPPEKCAGDPALHKADAFEAIQRDENRRKAIFQAASFASVDLGSHGGRVREGFNKQPLDTDLVLIEFRYDCYDRWTANNRKAVLSHGYLSDHDSDEEALQKLEPLEDKAIPSRHKIKNYLGHLKDEQASRQAYYAHFASLRQIKYGALRTKLQQLHREFDARVRRGAACAGPRL</sequence>
<proteinExistence type="predicted"/>
<gene>
    <name evidence="2" type="ORF">C2E20_3339</name>
</gene>
<dbReference type="Proteomes" id="UP000239649">
    <property type="component" value="Unassembled WGS sequence"/>
</dbReference>
<keyword evidence="1" id="KW-1133">Transmembrane helix</keyword>
<keyword evidence="1" id="KW-0472">Membrane</keyword>
<name>A0A2P6VGM3_9CHLO</name>
<protein>
    <submittedName>
        <fullName evidence="2">Uncharacterized protein</fullName>
    </submittedName>
</protein>